<sequence>MARPSDRNALLTHETVKAFAPIASAAVASRDAAAIESASHISAALEALAQWRRDTTETSRRHAFGAASAAYAVASSRATGHGAVATRRALTAYAAGLLLATGAQNDAQAALHACTGAARMLLALARAA</sequence>
<organism evidence="1 2">
    <name type="scientific">Brevundimonas phage vB_BgoS-Bajun</name>
    <dbReference type="NCBI Taxonomy" id="2948594"/>
    <lineage>
        <taxon>Viruses</taxon>
        <taxon>Duplodnaviria</taxon>
        <taxon>Heunggongvirae</taxon>
        <taxon>Uroviricota</taxon>
        <taxon>Caudoviricetes</taxon>
        <taxon>Dolichocephalovirinae</taxon>
    </lineage>
</organism>
<proteinExistence type="predicted"/>
<dbReference type="EMBL" id="ON529858">
    <property type="protein sequence ID" value="UTC29821.1"/>
    <property type="molecule type" value="Genomic_DNA"/>
</dbReference>
<name>A0A9E7N7S1_9CAUD</name>
<evidence type="ECO:0000313" key="1">
    <source>
        <dbReference type="EMBL" id="UTC29821.1"/>
    </source>
</evidence>
<dbReference type="Proteomes" id="UP001057427">
    <property type="component" value="Segment"/>
</dbReference>
<gene>
    <name evidence="1" type="ORF">BAJUN_01910</name>
</gene>
<evidence type="ECO:0000313" key="2">
    <source>
        <dbReference type="Proteomes" id="UP001057427"/>
    </source>
</evidence>
<reference evidence="1" key="1">
    <citation type="submission" date="2022-05" db="EMBL/GenBank/DDBJ databases">
        <authorList>
            <person name="Friedrich I."/>
            <person name="Poehlein A."/>
            <person name="Schneider D."/>
            <person name="Hertel R."/>
            <person name="Daniel R."/>
        </authorList>
    </citation>
    <scope>NUCLEOTIDE SEQUENCE</scope>
</reference>
<protein>
    <submittedName>
        <fullName evidence="1">Uncharacterized protein</fullName>
    </submittedName>
</protein>
<keyword evidence="2" id="KW-1185">Reference proteome</keyword>
<accession>A0A9E7N7S1</accession>